<dbReference type="AlphaFoldDB" id="A0A200QH97"/>
<keyword evidence="4" id="KW-0967">Endosome</keyword>
<gene>
    <name evidence="11" type="ORF">BVC80_1751g23</name>
</gene>
<keyword evidence="6 8" id="KW-0175">Coiled coil</keyword>
<dbReference type="Pfam" id="PF09454">
    <property type="entry name" value="Vps23_core"/>
    <property type="match status" value="1"/>
</dbReference>
<comment type="similarity">
    <text evidence="2">Belongs to the ubiquitin-conjugating enzyme family. UEV subfamily.</text>
</comment>
<dbReference type="SUPFAM" id="SSF54495">
    <property type="entry name" value="UBC-like"/>
    <property type="match status" value="1"/>
</dbReference>
<evidence type="ECO:0000256" key="6">
    <source>
        <dbReference type="ARBA" id="ARBA00023054"/>
    </source>
</evidence>
<protein>
    <submittedName>
        <fullName evidence="11">Ubiquitin E2 variant</fullName>
    </submittedName>
</protein>
<dbReference type="GO" id="GO:0000813">
    <property type="term" value="C:ESCRT I complex"/>
    <property type="evidence" value="ECO:0007669"/>
    <property type="project" value="TreeGrafter"/>
</dbReference>
<dbReference type="PROSITE" id="PS51322">
    <property type="entry name" value="UEV"/>
    <property type="match status" value="1"/>
</dbReference>
<feature type="coiled-coil region" evidence="8">
    <location>
        <begin position="205"/>
        <end position="269"/>
    </location>
</feature>
<dbReference type="GO" id="GO:0008333">
    <property type="term" value="P:endosome to lysosome transport"/>
    <property type="evidence" value="ECO:0007669"/>
    <property type="project" value="TreeGrafter"/>
</dbReference>
<dbReference type="Gene3D" id="3.10.110.10">
    <property type="entry name" value="Ubiquitin Conjugating Enzyme"/>
    <property type="match status" value="1"/>
</dbReference>
<accession>A0A200QH97</accession>
<dbReference type="InterPro" id="IPR052070">
    <property type="entry name" value="ESCRT-I_UEV_domain"/>
</dbReference>
<dbReference type="OrthoDB" id="306304at2759"/>
<dbReference type="OMA" id="WIHESYP"/>
<evidence type="ECO:0000256" key="8">
    <source>
        <dbReference type="SAM" id="Coils"/>
    </source>
</evidence>
<evidence type="ECO:0000313" key="12">
    <source>
        <dbReference type="Proteomes" id="UP000195402"/>
    </source>
</evidence>
<dbReference type="FunCoup" id="A0A200QH97">
    <property type="interactions" value="97"/>
</dbReference>
<evidence type="ECO:0000259" key="9">
    <source>
        <dbReference type="PROSITE" id="PS51312"/>
    </source>
</evidence>
<dbReference type="InterPro" id="IPR016135">
    <property type="entry name" value="UBQ-conjugating_enzyme/RWD"/>
</dbReference>
<dbReference type="InterPro" id="IPR008883">
    <property type="entry name" value="UEV_N"/>
</dbReference>
<dbReference type="CDD" id="cd11685">
    <property type="entry name" value="UEV_TSG101-like"/>
    <property type="match status" value="1"/>
</dbReference>
<sequence>MAALTSTQFVDAALSSDGPLSLSYKHPNLKWLIRDHFLSLLHNFPSLKPSIDTFTHDDGTTVNLLNASGTLPVSPAIPLTIWIHESYPFFPPLVFLSSTSSTQILRDHPFVYPSGAIFSPYLHVWRYPRSNLLDFACNLVRIFTYYHPFSSLVSSRCIDPSLVSKMEALDFLYMTLHHEIVASRAKAKEDIEALFILQAELVHRAETLNITLEESEHERSSLKERVKDLTDEADTLMNWLTVHGCKSSIDRAKDKMNDAFEAADQESDQVLDCSSKDKAIEDLLYVLEKAVKEGVVPVDKYLKQVRALAREQFFHRAMLVKLRSSDILYQLDDLYGSFSKPT</sequence>
<evidence type="ECO:0000256" key="1">
    <source>
        <dbReference type="ARBA" id="ARBA00004177"/>
    </source>
</evidence>
<evidence type="ECO:0000256" key="3">
    <source>
        <dbReference type="ARBA" id="ARBA00022448"/>
    </source>
</evidence>
<comment type="caution">
    <text evidence="11">The sequence shown here is derived from an EMBL/GenBank/DDBJ whole genome shotgun (WGS) entry which is preliminary data.</text>
</comment>
<dbReference type="GO" id="GO:0015031">
    <property type="term" value="P:protein transport"/>
    <property type="evidence" value="ECO:0007669"/>
    <property type="project" value="UniProtKB-UniRule"/>
</dbReference>
<dbReference type="SUPFAM" id="SSF140111">
    <property type="entry name" value="Endosomal sorting complex assembly domain"/>
    <property type="match status" value="1"/>
</dbReference>
<keyword evidence="5 7" id="KW-0653">Protein transport</keyword>
<dbReference type="InParanoid" id="A0A200QH97"/>
<dbReference type="PANTHER" id="PTHR23306:SF21">
    <property type="entry name" value="UBIQUITIN-CONJUGATING ENZYME_RWD-LIKE PROTEIN"/>
    <property type="match status" value="1"/>
</dbReference>
<keyword evidence="12" id="KW-1185">Reference proteome</keyword>
<dbReference type="PANTHER" id="PTHR23306">
    <property type="entry name" value="TUMOR SUSCEPTIBILITY GENE 101 PROTEIN-RELATED"/>
    <property type="match status" value="1"/>
</dbReference>
<dbReference type="Proteomes" id="UP000195402">
    <property type="component" value="Unassembled WGS sequence"/>
</dbReference>
<dbReference type="Pfam" id="PF05743">
    <property type="entry name" value="UEV"/>
    <property type="match status" value="1"/>
</dbReference>
<dbReference type="GO" id="GO:0043130">
    <property type="term" value="F:ubiquitin binding"/>
    <property type="evidence" value="ECO:0007669"/>
    <property type="project" value="TreeGrafter"/>
</dbReference>
<dbReference type="PROSITE" id="PS51312">
    <property type="entry name" value="SB"/>
    <property type="match status" value="1"/>
</dbReference>
<feature type="domain" description="UEV" evidence="10">
    <location>
        <begin position="14"/>
        <end position="153"/>
    </location>
</feature>
<evidence type="ECO:0000256" key="7">
    <source>
        <dbReference type="PROSITE-ProRule" id="PRU00644"/>
    </source>
</evidence>
<feature type="domain" description="SB" evidence="9">
    <location>
        <begin position="264"/>
        <end position="332"/>
    </location>
</feature>
<comment type="subcellular location">
    <subcellularLocation>
        <location evidence="1">Endosome</location>
    </subcellularLocation>
</comment>
<organism evidence="11 12">
    <name type="scientific">Macleaya cordata</name>
    <name type="common">Five-seeded plume-poppy</name>
    <name type="synonym">Bocconia cordata</name>
    <dbReference type="NCBI Taxonomy" id="56857"/>
    <lineage>
        <taxon>Eukaryota</taxon>
        <taxon>Viridiplantae</taxon>
        <taxon>Streptophyta</taxon>
        <taxon>Embryophyta</taxon>
        <taxon>Tracheophyta</taxon>
        <taxon>Spermatophyta</taxon>
        <taxon>Magnoliopsida</taxon>
        <taxon>Ranunculales</taxon>
        <taxon>Papaveraceae</taxon>
        <taxon>Papaveroideae</taxon>
        <taxon>Macleaya</taxon>
    </lineage>
</organism>
<evidence type="ECO:0000259" key="10">
    <source>
        <dbReference type="PROSITE" id="PS51322"/>
    </source>
</evidence>
<dbReference type="EMBL" id="MVGT01002043">
    <property type="protein sequence ID" value="OVA09873.1"/>
    <property type="molecule type" value="Genomic_DNA"/>
</dbReference>
<proteinExistence type="inferred from homology"/>
<keyword evidence="3 7" id="KW-0813">Transport</keyword>
<evidence type="ECO:0000313" key="11">
    <source>
        <dbReference type="EMBL" id="OVA09873.1"/>
    </source>
</evidence>
<evidence type="ECO:0000256" key="5">
    <source>
        <dbReference type="ARBA" id="ARBA00022927"/>
    </source>
</evidence>
<dbReference type="InterPro" id="IPR037202">
    <property type="entry name" value="ESCRT_assembly_dom"/>
</dbReference>
<dbReference type="InterPro" id="IPR017916">
    <property type="entry name" value="SB_dom"/>
</dbReference>
<dbReference type="STRING" id="56857.A0A200QH97"/>
<reference evidence="11 12" key="1">
    <citation type="journal article" date="2017" name="Mol. Plant">
        <title>The Genome of Medicinal Plant Macleaya cordata Provides New Insights into Benzylisoquinoline Alkaloids Metabolism.</title>
        <authorList>
            <person name="Liu X."/>
            <person name="Liu Y."/>
            <person name="Huang P."/>
            <person name="Ma Y."/>
            <person name="Qing Z."/>
            <person name="Tang Q."/>
            <person name="Cao H."/>
            <person name="Cheng P."/>
            <person name="Zheng Y."/>
            <person name="Yuan Z."/>
            <person name="Zhou Y."/>
            <person name="Liu J."/>
            <person name="Tang Z."/>
            <person name="Zhuo Y."/>
            <person name="Zhang Y."/>
            <person name="Yu L."/>
            <person name="Huang J."/>
            <person name="Yang P."/>
            <person name="Peng Q."/>
            <person name="Zhang J."/>
            <person name="Jiang W."/>
            <person name="Zhang Z."/>
            <person name="Lin K."/>
            <person name="Ro D.K."/>
            <person name="Chen X."/>
            <person name="Xiong X."/>
            <person name="Shang Y."/>
            <person name="Huang S."/>
            <person name="Zeng J."/>
        </authorList>
    </citation>
    <scope>NUCLEOTIDE SEQUENCE [LARGE SCALE GENOMIC DNA]</scope>
    <source>
        <strain evidence="12">cv. BLH2017</strain>
        <tissue evidence="11">Root</tissue>
    </source>
</reference>
<dbReference type="Gene3D" id="6.10.140.820">
    <property type="match status" value="1"/>
</dbReference>
<evidence type="ECO:0000256" key="4">
    <source>
        <dbReference type="ARBA" id="ARBA00022753"/>
    </source>
</evidence>
<evidence type="ECO:0000256" key="2">
    <source>
        <dbReference type="ARBA" id="ARBA00009594"/>
    </source>
</evidence>
<name>A0A200QH97_MACCD</name>